<dbReference type="AlphaFoldDB" id="A0A291N437"/>
<keyword evidence="1" id="KW-1133">Transmembrane helix</keyword>
<evidence type="ECO:0000313" key="4">
    <source>
        <dbReference type="Proteomes" id="UP000219422"/>
    </source>
</evidence>
<dbReference type="RefSeq" id="WP_004208783.1">
    <property type="nucleotide sequence ID" value="NZ_CP023741.1"/>
</dbReference>
<dbReference type="GeneID" id="57778963"/>
<dbReference type="EMBL" id="CP023741">
    <property type="protein sequence ID" value="ATI81900.1"/>
    <property type="molecule type" value="Genomic_DNA"/>
</dbReference>
<dbReference type="KEGG" id="sya:A6768_19110"/>
<proteinExistence type="predicted"/>
<reference evidence="3 5" key="2">
    <citation type="submission" date="2020-07" db="EMBL/GenBank/DDBJ databases">
        <title>Whole genome sequence of Sphingobium yanoikuyae A3.</title>
        <authorList>
            <person name="Han S.-S."/>
        </authorList>
    </citation>
    <scope>NUCLEOTIDE SEQUENCE [LARGE SCALE GENOMIC DNA]</scope>
    <source>
        <strain evidence="3 5">A3</strain>
    </source>
</reference>
<reference evidence="2 4" key="1">
    <citation type="submission" date="2017-10" db="EMBL/GenBank/DDBJ databases">
        <title>Sphingobium yanoikuyae S72.</title>
        <authorList>
            <person name="Sanchez E."/>
            <person name="Bustos P."/>
            <person name="Mendoza P."/>
            <person name="Guo X."/>
            <person name="Mendoza A."/>
        </authorList>
    </citation>
    <scope>NUCLEOTIDE SEQUENCE [LARGE SCALE GENOMIC DNA]</scope>
    <source>
        <strain evidence="2 4">S72</strain>
    </source>
</reference>
<keyword evidence="1" id="KW-0812">Transmembrane</keyword>
<feature type="transmembrane region" description="Helical" evidence="1">
    <location>
        <begin position="12"/>
        <end position="32"/>
    </location>
</feature>
<dbReference type="Proteomes" id="UP000515377">
    <property type="component" value="Chromosome"/>
</dbReference>
<protein>
    <submittedName>
        <fullName evidence="2">Uncharacterized protein</fullName>
    </submittedName>
</protein>
<evidence type="ECO:0000256" key="1">
    <source>
        <dbReference type="SAM" id="Phobius"/>
    </source>
</evidence>
<gene>
    <name evidence="2" type="ORF">A6768_19110</name>
    <name evidence="3" type="ORF">H3V42_26750</name>
</gene>
<name>A0A291N437_SPHYA</name>
<dbReference type="Proteomes" id="UP000219422">
    <property type="component" value="Chromosome"/>
</dbReference>
<evidence type="ECO:0000313" key="3">
    <source>
        <dbReference type="EMBL" id="QNG45358.1"/>
    </source>
</evidence>
<evidence type="ECO:0000313" key="2">
    <source>
        <dbReference type="EMBL" id="ATI81900.1"/>
    </source>
</evidence>
<accession>A0A291N437</accession>
<keyword evidence="1" id="KW-0472">Membrane</keyword>
<organism evidence="2 4">
    <name type="scientific">Sphingobium yanoikuyae</name>
    <name type="common">Sphingomonas yanoikuyae</name>
    <dbReference type="NCBI Taxonomy" id="13690"/>
    <lineage>
        <taxon>Bacteria</taxon>
        <taxon>Pseudomonadati</taxon>
        <taxon>Pseudomonadota</taxon>
        <taxon>Alphaproteobacteria</taxon>
        <taxon>Sphingomonadales</taxon>
        <taxon>Sphingomonadaceae</taxon>
        <taxon>Sphingobium</taxon>
    </lineage>
</organism>
<evidence type="ECO:0000313" key="5">
    <source>
        <dbReference type="Proteomes" id="UP000515377"/>
    </source>
</evidence>
<dbReference type="EMBL" id="CP060122">
    <property type="protein sequence ID" value="QNG45358.1"/>
    <property type="molecule type" value="Genomic_DNA"/>
</dbReference>
<sequence>MSPNEKPSAHRLGKAGAFVVGTIIAIFIIIFVGRNLWHGEELEQDQAVGNNVATEHTGPSYNQRP</sequence>